<dbReference type="Pfam" id="PF00501">
    <property type="entry name" value="AMP-binding"/>
    <property type="match status" value="1"/>
</dbReference>
<dbReference type="InterPro" id="IPR020845">
    <property type="entry name" value="AMP-binding_CS"/>
</dbReference>
<dbReference type="GO" id="GO:0004467">
    <property type="term" value="F:long-chain fatty acid-CoA ligase activity"/>
    <property type="evidence" value="ECO:0007669"/>
    <property type="project" value="TreeGrafter"/>
</dbReference>
<dbReference type="Proteomes" id="UP000481153">
    <property type="component" value="Unassembled WGS sequence"/>
</dbReference>
<dbReference type="VEuPathDB" id="FungiDB:AeMF1_016238"/>
<dbReference type="PROSITE" id="PS00455">
    <property type="entry name" value="AMP_BINDING"/>
    <property type="match status" value="1"/>
</dbReference>
<evidence type="ECO:0000313" key="6">
    <source>
        <dbReference type="Proteomes" id="UP000481153"/>
    </source>
</evidence>
<dbReference type="SUPFAM" id="SSF56801">
    <property type="entry name" value="Acetyl-CoA synthetase-like"/>
    <property type="match status" value="1"/>
</dbReference>
<dbReference type="GO" id="GO:0016020">
    <property type="term" value="C:membrane"/>
    <property type="evidence" value="ECO:0007669"/>
    <property type="project" value="TreeGrafter"/>
</dbReference>
<evidence type="ECO:0000256" key="3">
    <source>
        <dbReference type="ARBA" id="ARBA00023098"/>
    </source>
</evidence>
<name>A0A6G0X6D5_9STRA</name>
<dbReference type="PANTHER" id="PTHR43272:SF32">
    <property type="entry name" value="AMP-DEPENDENT SYNTHETASE_LIGASE DOMAIN-CONTAINING PROTEIN"/>
    <property type="match status" value="1"/>
</dbReference>
<dbReference type="InterPro" id="IPR000873">
    <property type="entry name" value="AMP-dep_synth/lig_dom"/>
</dbReference>
<keyword evidence="2" id="KW-0276">Fatty acid metabolism</keyword>
<keyword evidence="1" id="KW-0436">Ligase</keyword>
<dbReference type="GO" id="GO:0005783">
    <property type="term" value="C:endoplasmic reticulum"/>
    <property type="evidence" value="ECO:0007669"/>
    <property type="project" value="TreeGrafter"/>
</dbReference>
<keyword evidence="6" id="KW-1185">Reference proteome</keyword>
<dbReference type="PANTHER" id="PTHR43272">
    <property type="entry name" value="LONG-CHAIN-FATTY-ACID--COA LIGASE"/>
    <property type="match status" value="1"/>
</dbReference>
<dbReference type="Gene3D" id="3.40.50.12780">
    <property type="entry name" value="N-terminal domain of ligase-like"/>
    <property type="match status" value="1"/>
</dbReference>
<organism evidence="5 6">
    <name type="scientific">Aphanomyces euteiches</name>
    <dbReference type="NCBI Taxonomy" id="100861"/>
    <lineage>
        <taxon>Eukaryota</taxon>
        <taxon>Sar</taxon>
        <taxon>Stramenopiles</taxon>
        <taxon>Oomycota</taxon>
        <taxon>Saprolegniomycetes</taxon>
        <taxon>Saprolegniales</taxon>
        <taxon>Verrucalvaceae</taxon>
        <taxon>Aphanomyces</taxon>
    </lineage>
</organism>
<dbReference type="AlphaFoldDB" id="A0A6G0X6D5"/>
<dbReference type="InterPro" id="IPR042099">
    <property type="entry name" value="ANL_N_sf"/>
</dbReference>
<dbReference type="Pfam" id="PF23562">
    <property type="entry name" value="AMP-binding_C_3"/>
    <property type="match status" value="1"/>
</dbReference>
<evidence type="ECO:0000256" key="2">
    <source>
        <dbReference type="ARBA" id="ARBA00022832"/>
    </source>
</evidence>
<reference evidence="5 6" key="1">
    <citation type="submission" date="2019-07" db="EMBL/GenBank/DDBJ databases">
        <title>Genomics analysis of Aphanomyces spp. identifies a new class of oomycete effector associated with host adaptation.</title>
        <authorList>
            <person name="Gaulin E."/>
        </authorList>
    </citation>
    <scope>NUCLEOTIDE SEQUENCE [LARGE SCALE GENOMIC DNA]</scope>
    <source>
        <strain evidence="5 6">ATCC 201684</strain>
    </source>
</reference>
<gene>
    <name evidence="5" type="ORF">Ae201684_008123</name>
</gene>
<dbReference type="EMBL" id="VJMJ01000098">
    <property type="protein sequence ID" value="KAF0735437.1"/>
    <property type="molecule type" value="Genomic_DNA"/>
</dbReference>
<evidence type="ECO:0000313" key="5">
    <source>
        <dbReference type="EMBL" id="KAF0735437.1"/>
    </source>
</evidence>
<evidence type="ECO:0000259" key="4">
    <source>
        <dbReference type="Pfam" id="PF00501"/>
    </source>
</evidence>
<comment type="caution">
    <text evidence="5">The sequence shown here is derived from an EMBL/GenBank/DDBJ whole genome shotgun (WGS) entry which is preliminary data.</text>
</comment>
<keyword evidence="3" id="KW-0443">Lipid metabolism</keyword>
<sequence length="711" mass="78060">MESVAAASWSWTRLSSSSPWEEVFVMVGIRLDCCSCFVWCCSLYNLISTMQTKPLIAWEVDTEVSLRMTKTGPGALAPETIIDAFRKRVKASGNFPAYYSKKNGGEYTHKTWTEYFADCRRFAKSLIALGLSPFDTINIIGFNSIEWVTANMGGILAGCVSAGVYTTSNPDACFYIADHSQSKVIVCDGVAQLEKYVAIAHKLPSLKALVIYNDVVPQDLRCPVPVYTFEDFLTLGAEITEAVLERRMDAQKPGNCCTLIYTSGTTGNPKAVMLSHDNITWTVEVVARDYERTGVVLNEQGNTVSYLPLSHVAAQLFDIHLPICRGTAIYFAQPDALKGSLGTTLKEARPTFFFAVPRVWEKMMEKMVSVGRGTSGIKKNLIDWAKSVGTTKNKMAQFGNSGGTPCGYAIAQRLIFSKVRQALGFDRCQAMLSAAAPISLETVAFFSALDIPLYEIFGQSECTGPTAYAYTGAWKVGTVGRPMDGTQMRIVEGTQELIYQGRNTMMGYLKAEATTKETIDQDGWLHSGDCGKLDADNFCSITGRIKELIITAGGENIPPVLIEDAINEEIPLLSNVMVIGDRRKFLTAVFTLKVLVDAEGNPSDQLDPSTLELLEELGSEAKTVHQARDCDKVKSYIDKNLKKANGRAASRAQHVQKWIILDKDFSIGGDELTATLKLKRRVVMAKYEAEIEAMMSLALGPCITRFLLAAT</sequence>
<feature type="domain" description="AMP-dependent synthetase/ligase" evidence="4">
    <location>
        <begin position="85"/>
        <end position="509"/>
    </location>
</feature>
<evidence type="ECO:0000256" key="1">
    <source>
        <dbReference type="ARBA" id="ARBA00022598"/>
    </source>
</evidence>
<protein>
    <recommendedName>
        <fullName evidence="4">AMP-dependent synthetase/ligase domain-containing protein</fullName>
    </recommendedName>
</protein>
<accession>A0A6G0X6D5</accession>
<proteinExistence type="predicted"/>